<organism evidence="3 4">
    <name type="scientific">Solirubrobacter phytolaccae</name>
    <dbReference type="NCBI Taxonomy" id="1404360"/>
    <lineage>
        <taxon>Bacteria</taxon>
        <taxon>Bacillati</taxon>
        <taxon>Actinomycetota</taxon>
        <taxon>Thermoleophilia</taxon>
        <taxon>Solirubrobacterales</taxon>
        <taxon>Solirubrobacteraceae</taxon>
        <taxon>Solirubrobacter</taxon>
    </lineage>
</organism>
<dbReference type="PROSITE" id="PS50837">
    <property type="entry name" value="NACHT"/>
    <property type="match status" value="1"/>
</dbReference>
<feature type="domain" description="NACHT" evidence="2">
    <location>
        <begin position="243"/>
        <end position="376"/>
    </location>
</feature>
<evidence type="ECO:0000256" key="1">
    <source>
        <dbReference type="SAM" id="Coils"/>
    </source>
</evidence>
<evidence type="ECO:0000259" key="2">
    <source>
        <dbReference type="PROSITE" id="PS50837"/>
    </source>
</evidence>
<keyword evidence="1" id="KW-0175">Coiled coil</keyword>
<dbReference type="EMBL" id="JAPDDP010000061">
    <property type="protein sequence ID" value="MDA0183799.1"/>
    <property type="molecule type" value="Genomic_DNA"/>
</dbReference>
<dbReference type="SUPFAM" id="SSF52540">
    <property type="entry name" value="P-loop containing nucleoside triphosphate hydrolases"/>
    <property type="match status" value="1"/>
</dbReference>
<feature type="coiled-coil region" evidence="1">
    <location>
        <begin position="147"/>
        <end position="174"/>
    </location>
</feature>
<dbReference type="PANTHER" id="PTHR46844:SF1">
    <property type="entry name" value="SLR5058 PROTEIN"/>
    <property type="match status" value="1"/>
</dbReference>
<dbReference type="AlphaFoldDB" id="A0A9X3S9V3"/>
<dbReference type="PANTHER" id="PTHR46844">
    <property type="entry name" value="SLR5058 PROTEIN"/>
    <property type="match status" value="1"/>
</dbReference>
<dbReference type="Proteomes" id="UP001147653">
    <property type="component" value="Unassembled WGS sequence"/>
</dbReference>
<sequence>MSDPLDSQILVGLFVNALHDVIKSALKSSRDLELPQDLETRIADDVKAAAKELTDVQISPELGGDRLLQFIRSAEVAAVIQQLFATGLTESLSVEQARQEFVLLMQLRVGVPDDIAATHGGRIFDSFVLATSRILQRHLTTETLAQHALMHIDLARLESRLMNLERNIALLRAQTTASMDAILSFERQLRSQIHQRDSVVIPPSLDRNVRVNVDTLYVSPLLRSPAGEDLPLETYGEFAARFHRAVVLGDPGGGKSTLTTKLTSDLSKSQLESASDTPVDPPTATPLRVVLRDYGVERKQDGHSIFQHLQRLLNTRYQFAETPPGALEYLLRNGRAILIFDGLDELLDTHQRQEISADVESFANLFPTCRILVTSRAVGYEEAPLNPSEFPVWRLVGFDDERVRAYATKWFAYDGSSGGDLEDQVDAFVSETEVVPDLRTNPLLVGLMANIYRGEGDIPANRPAIYKKCALMLFDRWDKRRGIAAPLPFQSLLRPTMQFLAHWIYTHSPLHGGVTEQALVDRTTEYLHPRRYPTDDQAREKAVEFVDLCKGRAWVFSDTGLTESDEPLFHFTHATFLEFFTAEYLVRTHEGPRDLAQALIPRIAKQEWDMVAQLAAQIQEDSAEDAADRFLETLLDWAESEGPTAGGRNVVSFVARSLAFFVPSPAVADRAADRVVRLTLEGDRGDDLRAWEATSAADPQRLNRREHLDVSEPTSIALIEDLRATSSEAAPMVATALRDAIARAIADSESRRTAARLAFDLRHLHVVPQFRSGGLSPQLLYEVLAEVLVPQIDQLAVDDLYVAAKATTHGELDVSRAIELFGHAWLLQPIGFHFASGPSWHSPVGMKLIWGRASDSAPSASLAWLGVRLRNAEPPYFARPFDGVHGGLLQWMQHSSQSVALPASIDGDERFAATMLVASMVETDSLSEAAGVPDRAAMSRLADTLGVEAAEVVERRLATLVDTRDARVAPDRAVDVSSLSDLMAAWANHELDFTHAPTNTESSSRRR</sequence>
<dbReference type="InterPro" id="IPR007111">
    <property type="entry name" value="NACHT_NTPase"/>
</dbReference>
<reference evidence="3" key="1">
    <citation type="submission" date="2022-10" db="EMBL/GenBank/DDBJ databases">
        <title>The WGS of Solirubrobacter phytolaccae KCTC 29190.</title>
        <authorList>
            <person name="Jiang Z."/>
        </authorList>
    </citation>
    <scope>NUCLEOTIDE SEQUENCE</scope>
    <source>
        <strain evidence="3">KCTC 29190</strain>
    </source>
</reference>
<dbReference type="RefSeq" id="WP_270028213.1">
    <property type="nucleotide sequence ID" value="NZ_JAPDDP010000061.1"/>
</dbReference>
<dbReference type="InterPro" id="IPR027417">
    <property type="entry name" value="P-loop_NTPase"/>
</dbReference>
<evidence type="ECO:0000313" key="4">
    <source>
        <dbReference type="Proteomes" id="UP001147653"/>
    </source>
</evidence>
<gene>
    <name evidence="3" type="ORF">OJ997_26060</name>
</gene>
<evidence type="ECO:0000313" key="3">
    <source>
        <dbReference type="EMBL" id="MDA0183799.1"/>
    </source>
</evidence>
<proteinExistence type="predicted"/>
<protein>
    <submittedName>
        <fullName evidence="3">NACHT domain-containing protein</fullName>
    </submittedName>
</protein>
<name>A0A9X3S9V3_9ACTN</name>
<keyword evidence="4" id="KW-1185">Reference proteome</keyword>
<dbReference type="Pfam" id="PF05729">
    <property type="entry name" value="NACHT"/>
    <property type="match status" value="1"/>
</dbReference>
<dbReference type="Gene3D" id="3.40.50.300">
    <property type="entry name" value="P-loop containing nucleotide triphosphate hydrolases"/>
    <property type="match status" value="1"/>
</dbReference>
<accession>A0A9X3S9V3</accession>
<comment type="caution">
    <text evidence="3">The sequence shown here is derived from an EMBL/GenBank/DDBJ whole genome shotgun (WGS) entry which is preliminary data.</text>
</comment>